<evidence type="ECO:0000259" key="2">
    <source>
        <dbReference type="Pfam" id="PF01206"/>
    </source>
</evidence>
<comment type="similarity">
    <text evidence="1">Belongs to the sulfur carrier protein TusA family.</text>
</comment>
<dbReference type="EMBL" id="AP018005">
    <property type="protein sequence ID" value="BBB15852.1"/>
    <property type="molecule type" value="Genomic_DNA"/>
</dbReference>
<dbReference type="CDD" id="cd00291">
    <property type="entry name" value="SirA_YedF_YeeD"/>
    <property type="match status" value="1"/>
</dbReference>
<gene>
    <name evidence="3" type="ORF">RVIR1_14070</name>
</gene>
<evidence type="ECO:0000313" key="3">
    <source>
        <dbReference type="EMBL" id="BBB15852.1"/>
    </source>
</evidence>
<dbReference type="InterPro" id="IPR001455">
    <property type="entry name" value="TusA-like"/>
</dbReference>
<dbReference type="PANTHER" id="PTHR33279:SF6">
    <property type="entry name" value="SULFUR CARRIER PROTEIN YEDF-RELATED"/>
    <property type="match status" value="1"/>
</dbReference>
<dbReference type="PANTHER" id="PTHR33279">
    <property type="entry name" value="SULFUR CARRIER PROTEIN YEDF-RELATED"/>
    <property type="match status" value="1"/>
</dbReference>
<reference evidence="3 4" key="1">
    <citation type="submission" date="2017-03" db="EMBL/GenBank/DDBJ databases">
        <title>The genome sequence of Candidatus Rickettsiella viridis.</title>
        <authorList>
            <person name="Nikoh N."/>
            <person name="Tsuchida T."/>
            <person name="Yamaguchi K."/>
            <person name="Maeda T."/>
            <person name="Shigenobu S."/>
            <person name="Fukatsu T."/>
        </authorList>
    </citation>
    <scope>NUCLEOTIDE SEQUENCE [LARGE SCALE GENOMIC DNA]</scope>
    <source>
        <strain evidence="3 4">Ap-RA04</strain>
    </source>
</reference>
<sequence>MNNRSVYNIHEDCELSGNTAKNSSTKNIYRLDARRLLCPLPVIRVQERVKQLNAGDILEVVCTDKGSLSDISAWCRVHGHHLVSSHSQQREIFMTVQVGSA</sequence>
<dbReference type="AlphaFoldDB" id="A0A2Z5V623"/>
<proteinExistence type="inferred from homology"/>
<dbReference type="RefSeq" id="WP_126323380.1">
    <property type="nucleotide sequence ID" value="NZ_AP018005.1"/>
</dbReference>
<accession>A0A2Z5V623</accession>
<dbReference type="OrthoDB" id="9797352at2"/>
<dbReference type="Pfam" id="PF01206">
    <property type="entry name" value="TusA"/>
    <property type="match status" value="1"/>
</dbReference>
<evidence type="ECO:0000313" key="4">
    <source>
        <dbReference type="Proteomes" id="UP000282483"/>
    </source>
</evidence>
<dbReference type="KEGG" id="rvi:RVIR1_14070"/>
<dbReference type="Proteomes" id="UP000282483">
    <property type="component" value="Chromosome"/>
</dbReference>
<name>A0A2Z5V623_9COXI</name>
<dbReference type="InterPro" id="IPR036868">
    <property type="entry name" value="TusA-like_sf"/>
</dbReference>
<dbReference type="Gene3D" id="3.30.110.40">
    <property type="entry name" value="TusA-like domain"/>
    <property type="match status" value="1"/>
</dbReference>
<evidence type="ECO:0000256" key="1">
    <source>
        <dbReference type="ARBA" id="ARBA00008984"/>
    </source>
</evidence>
<protein>
    <submittedName>
        <fullName evidence="3">tRNA 5-methylaminomethyl-2-thiouridine synthase TusA</fullName>
    </submittedName>
</protein>
<organism evidence="3 4">
    <name type="scientific">Candidatus Rickettsiella viridis</name>
    <dbReference type="NCBI Taxonomy" id="676208"/>
    <lineage>
        <taxon>Bacteria</taxon>
        <taxon>Pseudomonadati</taxon>
        <taxon>Pseudomonadota</taxon>
        <taxon>Gammaproteobacteria</taxon>
        <taxon>Legionellales</taxon>
        <taxon>Coxiellaceae</taxon>
        <taxon>Rickettsiella</taxon>
    </lineage>
</organism>
<feature type="domain" description="UPF0033" evidence="2">
    <location>
        <begin position="30"/>
        <end position="91"/>
    </location>
</feature>
<dbReference type="SUPFAM" id="SSF64307">
    <property type="entry name" value="SirA-like"/>
    <property type="match status" value="1"/>
</dbReference>
<keyword evidence="4" id="KW-1185">Reference proteome</keyword>